<evidence type="ECO:0000313" key="9">
    <source>
        <dbReference type="EMBL" id="GMF65527.1"/>
    </source>
</evidence>
<keyword evidence="4" id="KW-0255">Endonuclease</keyword>
<dbReference type="AlphaFoldDB" id="A0A9W7DAB0"/>
<dbReference type="Pfam" id="PF17917">
    <property type="entry name" value="RT_RNaseH"/>
    <property type="match status" value="1"/>
</dbReference>
<dbReference type="OrthoDB" id="122269at2759"/>
<evidence type="ECO:0000256" key="5">
    <source>
        <dbReference type="ARBA" id="ARBA00022801"/>
    </source>
</evidence>
<keyword evidence="3" id="KW-0540">Nuclease</keyword>
<evidence type="ECO:0000256" key="4">
    <source>
        <dbReference type="ARBA" id="ARBA00022759"/>
    </source>
</evidence>
<dbReference type="Gene3D" id="3.10.10.10">
    <property type="entry name" value="HIV Type 1 Reverse Transcriptase, subunit A, domain 1"/>
    <property type="match status" value="1"/>
</dbReference>
<dbReference type="GO" id="GO:0004519">
    <property type="term" value="F:endonuclease activity"/>
    <property type="evidence" value="ECO:0007669"/>
    <property type="project" value="UniProtKB-KW"/>
</dbReference>
<evidence type="ECO:0000256" key="1">
    <source>
        <dbReference type="ARBA" id="ARBA00022679"/>
    </source>
</evidence>
<dbReference type="GO" id="GO:0003964">
    <property type="term" value="F:RNA-directed DNA polymerase activity"/>
    <property type="evidence" value="ECO:0007669"/>
    <property type="project" value="UniProtKB-KW"/>
</dbReference>
<protein>
    <submittedName>
        <fullName evidence="9">Unnamed protein product</fullName>
    </submittedName>
</protein>
<reference evidence="9" key="1">
    <citation type="submission" date="2023-04" db="EMBL/GenBank/DDBJ databases">
        <title>Phytophthora lilii NBRC 32176.</title>
        <authorList>
            <person name="Ichikawa N."/>
            <person name="Sato H."/>
            <person name="Tonouchi N."/>
        </authorList>
    </citation>
    <scope>NUCLEOTIDE SEQUENCE</scope>
    <source>
        <strain evidence="9">NBRC 32176</strain>
    </source>
</reference>
<evidence type="ECO:0000259" key="8">
    <source>
        <dbReference type="Pfam" id="PF17917"/>
    </source>
</evidence>
<sequence length="805" mass="89549">MPKFAGTKDDDVADYLFSAKLYFELKNIKYSADSPQQRPLSLLVVNLKGPAAAWYREQGSFRANQGSFRCIAEDGGSSDEDDDYADNRDDHVEIIESLQLNMVAADDKSSSARELLRFEGTMNATKVKAERFDGTTTPARTAQQCLETINFAGRDFDGVSLIEWEVLTNQDVILGLPWLVQFNPRIDWQTGVMRFHKQRVVSDLRSANNSLEVSEPTVASVKLKPEFLQHPLPQNLLQQLNDYVKAGYFSMPLGPSSMTALGSQPLLRISDKDSDDDADASLCILSAAEFETNVKAKEYAELHHVKVKTSPKVKAVPLQLQAVLEEFADVFPAELPSGLPPNRSVEHEVLLEKNWIEVSDSPWVSNIFGVPKKDPATGKFPSRLEWLHSNNPHMPIRWVIDYRLVNAASDVAKIPLPHIEQLLDRMSVKLSALTSFMSVLTSVTSANLRLTFLATRSLLMVCTWTLARPEPSQNGQNLEPSKTSSAFWASLGTIVSLSTTFATLVLPLSSLVKKYVAWVWGERRRQAFNAIKLALQHAPVLRLSDFDKPFIVTTDASHACIGGVLSQLHDGNDVPVAFFSKKLGPHELNWPVHEKELFAIKQALTRWRHYLHGVSFDIYTDNSACKWFLQHPRLSGHLARWLDFFASFQFKLHHRPGALNVVADALSRPPEASSSLGEVLEDGEAQAATMAVCTTCLASPTCTSIRHAVSRRTKATEKLQSIPIRDQVVILAVSCRPGTSAGRPDQRKNQTSNAPTRHTSVLDLARRFISANKAIPSANAYLIRDQDTNNVSRTLRLFGLEALAF</sequence>
<dbReference type="Gene3D" id="2.40.70.10">
    <property type="entry name" value="Acid Proteases"/>
    <property type="match status" value="1"/>
</dbReference>
<dbReference type="SUPFAM" id="SSF56672">
    <property type="entry name" value="DNA/RNA polymerases"/>
    <property type="match status" value="2"/>
</dbReference>
<keyword evidence="2" id="KW-0548">Nucleotidyltransferase</keyword>
<gene>
    <name evidence="9" type="ORF">Plil01_001817400</name>
</gene>
<comment type="caution">
    <text evidence="9">The sequence shown here is derived from an EMBL/GenBank/DDBJ whole genome shotgun (WGS) entry which is preliminary data.</text>
</comment>
<dbReference type="CDD" id="cd09274">
    <property type="entry name" value="RNase_HI_RT_Ty3"/>
    <property type="match status" value="1"/>
</dbReference>
<dbReference type="Proteomes" id="UP001165083">
    <property type="component" value="Unassembled WGS sequence"/>
</dbReference>
<dbReference type="PANTHER" id="PTHR34072">
    <property type="entry name" value="ENZYMATIC POLYPROTEIN-RELATED"/>
    <property type="match status" value="1"/>
</dbReference>
<proteinExistence type="predicted"/>
<keyword evidence="5" id="KW-0378">Hydrolase</keyword>
<evidence type="ECO:0000256" key="6">
    <source>
        <dbReference type="ARBA" id="ARBA00022918"/>
    </source>
</evidence>
<dbReference type="InterPro" id="IPR021109">
    <property type="entry name" value="Peptidase_aspartic_dom_sf"/>
</dbReference>
<evidence type="ECO:0000313" key="10">
    <source>
        <dbReference type="Proteomes" id="UP001165083"/>
    </source>
</evidence>
<name>A0A9W7DAB0_9STRA</name>
<dbReference type="Gene3D" id="3.10.20.370">
    <property type="match status" value="1"/>
</dbReference>
<dbReference type="InterPro" id="IPR043502">
    <property type="entry name" value="DNA/RNA_pol_sf"/>
</dbReference>
<organism evidence="9 10">
    <name type="scientific">Phytophthora lilii</name>
    <dbReference type="NCBI Taxonomy" id="2077276"/>
    <lineage>
        <taxon>Eukaryota</taxon>
        <taxon>Sar</taxon>
        <taxon>Stramenopiles</taxon>
        <taxon>Oomycota</taxon>
        <taxon>Peronosporomycetes</taxon>
        <taxon>Peronosporales</taxon>
        <taxon>Peronosporaceae</taxon>
        <taxon>Phytophthora</taxon>
    </lineage>
</organism>
<evidence type="ECO:0000256" key="2">
    <source>
        <dbReference type="ARBA" id="ARBA00022695"/>
    </source>
</evidence>
<accession>A0A9W7DAB0</accession>
<evidence type="ECO:0000256" key="7">
    <source>
        <dbReference type="SAM" id="MobiDB-lite"/>
    </source>
</evidence>
<dbReference type="InterPro" id="IPR041373">
    <property type="entry name" value="RT_RNaseH"/>
</dbReference>
<keyword evidence="6" id="KW-0695">RNA-directed DNA polymerase</keyword>
<feature type="domain" description="Reverse transcriptase RNase H-like" evidence="8">
    <location>
        <begin position="545"/>
        <end position="648"/>
    </location>
</feature>
<keyword evidence="10" id="KW-1185">Reference proteome</keyword>
<dbReference type="FunFam" id="3.10.20.370:FF:000001">
    <property type="entry name" value="Retrovirus-related Pol polyprotein from transposon 17.6-like protein"/>
    <property type="match status" value="1"/>
</dbReference>
<dbReference type="PANTHER" id="PTHR34072:SF41">
    <property type="entry name" value="REVERSE TRANSCRIPTASE_RETROTRANSPOSON-DERIVED PROTEIN RNASE H-LIKE DOMAIN-CONTAINING PROTEIN"/>
    <property type="match status" value="1"/>
</dbReference>
<dbReference type="EMBL" id="BSXW01012479">
    <property type="protein sequence ID" value="GMF65527.1"/>
    <property type="molecule type" value="Genomic_DNA"/>
</dbReference>
<keyword evidence="1" id="KW-0808">Transferase</keyword>
<dbReference type="GO" id="GO:0016787">
    <property type="term" value="F:hydrolase activity"/>
    <property type="evidence" value="ECO:0007669"/>
    <property type="project" value="UniProtKB-KW"/>
</dbReference>
<feature type="region of interest" description="Disordered" evidence="7">
    <location>
        <begin position="738"/>
        <end position="757"/>
    </location>
</feature>
<evidence type="ECO:0000256" key="3">
    <source>
        <dbReference type="ARBA" id="ARBA00022722"/>
    </source>
</evidence>